<keyword evidence="2" id="KW-0472">Membrane</keyword>
<dbReference type="AlphaFoldDB" id="A0A366DXC8"/>
<keyword evidence="2" id="KW-0812">Transmembrane</keyword>
<dbReference type="PANTHER" id="PTHR37464">
    <property type="entry name" value="BLL2463 PROTEIN"/>
    <property type="match status" value="1"/>
</dbReference>
<dbReference type="RefSeq" id="WP_113944644.1">
    <property type="nucleotide sequence ID" value="NZ_JBHEEG010000001.1"/>
</dbReference>
<dbReference type="NCBIfam" id="TIGR02226">
    <property type="entry name" value="two_anch"/>
    <property type="match status" value="1"/>
</dbReference>
<comment type="caution">
    <text evidence="5">The sequence shown here is derived from an EMBL/GenBank/DDBJ whole genome shotgun (WGS) entry which is preliminary data.</text>
</comment>
<dbReference type="Gene3D" id="3.40.50.880">
    <property type="match status" value="1"/>
</dbReference>
<name>A0A366DXC8_9HYPH</name>
<dbReference type="InterPro" id="IPR029062">
    <property type="entry name" value="Class_I_gatase-like"/>
</dbReference>
<keyword evidence="6" id="KW-1185">Reference proteome</keyword>
<dbReference type="Pfam" id="PF07584">
    <property type="entry name" value="BatA"/>
    <property type="match status" value="1"/>
</dbReference>
<accession>A0A366DXC8</accession>
<evidence type="ECO:0000259" key="3">
    <source>
        <dbReference type="Pfam" id="PF07584"/>
    </source>
</evidence>
<evidence type="ECO:0000313" key="6">
    <source>
        <dbReference type="Proteomes" id="UP000252893"/>
    </source>
</evidence>
<feature type="transmembrane region" description="Helical" evidence="2">
    <location>
        <begin position="6"/>
        <end position="24"/>
    </location>
</feature>
<dbReference type="PANTHER" id="PTHR37464:SF1">
    <property type="entry name" value="BLL2463 PROTEIN"/>
    <property type="match status" value="1"/>
</dbReference>
<dbReference type="Gene3D" id="3.40.50.12140">
    <property type="entry name" value="Domain of unknown function DUF4159"/>
    <property type="match status" value="1"/>
</dbReference>
<evidence type="ECO:0000256" key="2">
    <source>
        <dbReference type="SAM" id="Phobius"/>
    </source>
</evidence>
<dbReference type="InterPro" id="IPR025297">
    <property type="entry name" value="DUF4159"/>
</dbReference>
<dbReference type="SUPFAM" id="SSF52317">
    <property type="entry name" value="Class I glutamine amidotransferase-like"/>
    <property type="match status" value="1"/>
</dbReference>
<evidence type="ECO:0000259" key="4">
    <source>
        <dbReference type="Pfam" id="PF13709"/>
    </source>
</evidence>
<feature type="region of interest" description="Disordered" evidence="1">
    <location>
        <begin position="434"/>
        <end position="453"/>
    </location>
</feature>
<dbReference type="EMBL" id="QNRH01000004">
    <property type="protein sequence ID" value="RBO94771.1"/>
    <property type="molecule type" value="Genomic_DNA"/>
</dbReference>
<gene>
    <name evidence="5" type="ORF">DFR47_104130</name>
</gene>
<feature type="transmembrane region" description="Helical" evidence="2">
    <location>
        <begin position="674"/>
        <end position="691"/>
    </location>
</feature>
<keyword evidence="2" id="KW-1133">Transmembrane helix</keyword>
<dbReference type="Proteomes" id="UP000252893">
    <property type="component" value="Unassembled WGS sequence"/>
</dbReference>
<feature type="transmembrane region" description="Helical" evidence="2">
    <location>
        <begin position="57"/>
        <end position="79"/>
    </location>
</feature>
<reference evidence="5 6" key="1">
    <citation type="submission" date="2018-06" db="EMBL/GenBank/DDBJ databases">
        <title>Genomic Encyclopedia of Type Strains, Phase IV (KMG-IV): sequencing the most valuable type-strain genomes for metagenomic binning, comparative biology and taxonomic classification.</title>
        <authorList>
            <person name="Goeker M."/>
        </authorList>
    </citation>
    <scope>NUCLEOTIDE SEQUENCE [LARGE SCALE GENOMIC DNA]</scope>
    <source>
        <strain evidence="5 6">DSM 25619</strain>
    </source>
</reference>
<proteinExistence type="predicted"/>
<evidence type="ECO:0000313" key="5">
    <source>
        <dbReference type="EMBL" id="RBO94771.1"/>
    </source>
</evidence>
<evidence type="ECO:0000256" key="1">
    <source>
        <dbReference type="SAM" id="MobiDB-lite"/>
    </source>
</evidence>
<sequence length="962" mass="104013">MPLIFTAPWLLAGLATLPVIWWLLRATPPKPAQEPFPPLAILAKIARHDQEASKSPWWLTALRLLLAALVIFAVAGPVWKPQPVTFTGTQPVVIMIDNGWASAPHWAEFENQAQWLIANAEKNDAPVFLTATAEPQNAASGPFTAAQALERLQALEPRPVPVERLATAERLSTALKNTPEARIFYLNDGLESAQDKQAFAALDKVQAVSVQLIMPESLPLYAIQGVSNQQDALTVSLLRPSDDRKAVRARISAYDNQGRVLAQTQAEFAENADKATAQLIIPVELRNDIAMVRADQMRHAAATWLLDDNNRRRRVGLLDAGNADKAHSLLSPLHYISSAMAPFADLISANDRDLAQSVDSLLEKKPSVIILSDIGRLPEGATTKLLKWVDEGGTLLRFAGPRLAAAQSGDQNNKRDPLLPVQLRSGQRNLGGTLSWSTPQSIAPAPENSPFRNIQLPDDVTVLRQVLAEPSPDLMQKSWLNLADGTPLITGENRGTGRLVLFHIAPDIGWSSLPLSGGFVDLLRRITETSGAQSAAGSTDQTITLPAYRLLDAVGNLAGQPVAARPLVIEKGKTPASSILNPPGLYGTEQAHKALNLMTSDTVLSPLSKPDMTSNVSMVPATRAQTINLQGPLFALAALLLALDGLLMLWIGGTFSGRRLRGFTSKSSGTVKSLLILFVLSAAFVASPFAVQPVQAQETAVKDDSKPDDQAKIDVLDVTHLAYVLTGDKATDDLSRIGLSGLNQFVADKTSLEPGAPIGVDPEKDELAFYPMIYWPVDEKAPFPSEKALQRIDAYMQQGGTVIFDTRDQLSGNTSGLSGSSPATERLREMLDAMNIPPLAPVADNHVLSKTFFLMPDFPGRYRGSPLWAEAPVETTDTAEQSADRPVRNGDGVSPILITANDLAGAWAMDENWQPLYPTVPNDPMQRVYALRGGVNMVMYVLTGNYKADQVHVPALLERLGN</sequence>
<protein>
    <submittedName>
        <fullName evidence="5">Putative membrane protein (TIGR02226 family)</fullName>
    </submittedName>
</protein>
<dbReference type="InterPro" id="IPR011933">
    <property type="entry name" value="Double_TM_dom"/>
</dbReference>
<dbReference type="CDD" id="cd03143">
    <property type="entry name" value="A4_beta-galactosidase_middle_domain"/>
    <property type="match status" value="1"/>
</dbReference>
<feature type="domain" description="Aerotolerance regulator N-terminal" evidence="3">
    <location>
        <begin position="1"/>
        <end position="77"/>
    </location>
</feature>
<dbReference type="Pfam" id="PF13709">
    <property type="entry name" value="DUF4159"/>
    <property type="match status" value="1"/>
</dbReference>
<dbReference type="OrthoDB" id="9773014at2"/>
<feature type="transmembrane region" description="Helical" evidence="2">
    <location>
        <begin position="633"/>
        <end position="653"/>
    </location>
</feature>
<feature type="domain" description="DUF4159" evidence="4">
    <location>
        <begin position="720"/>
        <end position="942"/>
    </location>
</feature>
<dbReference type="InterPro" id="IPR024163">
    <property type="entry name" value="Aerotolerance_reg_N"/>
</dbReference>
<organism evidence="5 6">
    <name type="scientific">Pseudochrobactrum asaccharolyticum</name>
    <dbReference type="NCBI Taxonomy" id="354351"/>
    <lineage>
        <taxon>Bacteria</taxon>
        <taxon>Pseudomonadati</taxon>
        <taxon>Pseudomonadota</taxon>
        <taxon>Alphaproteobacteria</taxon>
        <taxon>Hyphomicrobiales</taxon>
        <taxon>Brucellaceae</taxon>
        <taxon>Pseudochrobactrum</taxon>
    </lineage>
</organism>